<dbReference type="PROSITE" id="PS50007">
    <property type="entry name" value="PIPLC_X_DOMAIN"/>
    <property type="match status" value="1"/>
</dbReference>
<evidence type="ECO:0000259" key="7">
    <source>
        <dbReference type="PROSITE" id="PS50222"/>
    </source>
</evidence>
<dbReference type="Gene3D" id="1.10.238.10">
    <property type="entry name" value="EF-hand"/>
    <property type="match status" value="1"/>
</dbReference>
<dbReference type="GO" id="GO:0051209">
    <property type="term" value="P:release of sequestered calcium ion into cytosol"/>
    <property type="evidence" value="ECO:0007669"/>
    <property type="project" value="TreeGrafter"/>
</dbReference>
<dbReference type="CDD" id="cd15898">
    <property type="entry name" value="EFh_PI-PLC"/>
    <property type="match status" value="1"/>
</dbReference>
<dbReference type="GO" id="GO:0016042">
    <property type="term" value="P:lipid catabolic process"/>
    <property type="evidence" value="ECO:0007669"/>
    <property type="project" value="UniProtKB-KW"/>
</dbReference>
<evidence type="ECO:0000256" key="4">
    <source>
        <dbReference type="ARBA" id="ARBA00023098"/>
    </source>
</evidence>
<dbReference type="CDD" id="cd08558">
    <property type="entry name" value="PI-PLCc_eukaryota"/>
    <property type="match status" value="1"/>
</dbReference>
<dbReference type="eggNOG" id="KOG0169">
    <property type="taxonomic scope" value="Eukaryota"/>
</dbReference>
<dbReference type="PRINTS" id="PR00390">
    <property type="entry name" value="PHPHLIPASEC"/>
</dbReference>
<dbReference type="Proteomes" id="UP000063063">
    <property type="component" value="Chromosome 34"/>
</dbReference>
<dbReference type="InterPro" id="IPR002048">
    <property type="entry name" value="EF_hand_dom"/>
</dbReference>
<dbReference type="InterPro" id="IPR000909">
    <property type="entry name" value="PLipase_C_PInositol-sp_X_dom"/>
</dbReference>
<gene>
    <name evidence="8" type="ORF">LPMP_340020</name>
</gene>
<dbReference type="EC" id="3.1.4.11" evidence="1 5"/>
<keyword evidence="3 5" id="KW-0442">Lipid degradation</keyword>
<dbReference type="VEuPathDB" id="TriTrypDB:LPMP_340020"/>
<dbReference type="OrthoDB" id="269822at2759"/>
<evidence type="ECO:0000256" key="2">
    <source>
        <dbReference type="ARBA" id="ARBA00022801"/>
    </source>
</evidence>
<dbReference type="InterPro" id="IPR011992">
    <property type="entry name" value="EF-hand-dom_pair"/>
</dbReference>
<dbReference type="SUPFAM" id="SSF51695">
    <property type="entry name" value="PLC-like phosphodiesterases"/>
    <property type="match status" value="1"/>
</dbReference>
<dbReference type="VEuPathDB" id="TriTrypDB:LPAL13_340005300"/>
<dbReference type="GO" id="GO:0004435">
    <property type="term" value="F:phosphatidylinositol-4,5-bisphosphate phospholipase C activity"/>
    <property type="evidence" value="ECO:0007669"/>
    <property type="project" value="UniProtKB-EC"/>
</dbReference>
<dbReference type="GeneID" id="22578506"/>
<accession>A0A088S261</accession>
<reference evidence="8 9" key="1">
    <citation type="journal article" date="2015" name="Sci. Rep.">
        <title>The genome of Leishmania panamensis: insights into genomics of the L. (Viannia) subgenus.</title>
        <authorList>
            <person name="Llanes A."/>
            <person name="Restrepo C.M."/>
            <person name="Vecchio G.D."/>
            <person name="Anguizola F.J."/>
            <person name="Lleonart R."/>
        </authorList>
    </citation>
    <scope>NUCLEOTIDE SEQUENCE [LARGE SCALE GENOMIC DNA]</scope>
    <source>
        <strain evidence="8 9">MHOM/PA/94/PSC-1</strain>
    </source>
</reference>
<dbReference type="SMART" id="SM00054">
    <property type="entry name" value="EFh"/>
    <property type="match status" value="1"/>
</dbReference>
<dbReference type="SUPFAM" id="SSF49562">
    <property type="entry name" value="C2 domain (Calcium/lipid-binding domain, CaLB)"/>
    <property type="match status" value="1"/>
</dbReference>
<feature type="domain" description="EF-hand" evidence="7">
    <location>
        <begin position="176"/>
        <end position="211"/>
    </location>
</feature>
<dbReference type="PROSITE" id="PS50222">
    <property type="entry name" value="EF_HAND_2"/>
    <property type="match status" value="1"/>
</dbReference>
<dbReference type="InterPro" id="IPR017946">
    <property type="entry name" value="PLC-like_Pdiesterase_TIM-brl"/>
</dbReference>
<dbReference type="AlphaFoldDB" id="A0A088S261"/>
<dbReference type="GO" id="GO:0005509">
    <property type="term" value="F:calcium ion binding"/>
    <property type="evidence" value="ECO:0007669"/>
    <property type="project" value="InterPro"/>
</dbReference>
<dbReference type="RefSeq" id="XP_010702430.1">
    <property type="nucleotide sequence ID" value="XM_010704128.1"/>
</dbReference>
<dbReference type="SMART" id="SM00149">
    <property type="entry name" value="PLCYc"/>
    <property type="match status" value="1"/>
</dbReference>
<keyword evidence="9" id="KW-1185">Reference proteome</keyword>
<dbReference type="Gene3D" id="3.20.20.190">
    <property type="entry name" value="Phosphatidylinositol (PI) phosphodiesterase"/>
    <property type="match status" value="1"/>
</dbReference>
<feature type="domain" description="PI-PLC Y-box" evidence="6">
    <location>
        <begin position="498"/>
        <end position="589"/>
    </location>
</feature>
<dbReference type="GO" id="GO:0048015">
    <property type="term" value="P:phosphatidylinositol-mediated signaling"/>
    <property type="evidence" value="ECO:0007669"/>
    <property type="project" value="TreeGrafter"/>
</dbReference>
<keyword evidence="4 5" id="KW-0443">Lipid metabolism</keyword>
<dbReference type="Pfam" id="PF00388">
    <property type="entry name" value="PI-PLC-X"/>
    <property type="match status" value="1"/>
</dbReference>
<dbReference type="EMBL" id="CP009403">
    <property type="protein sequence ID" value="AIO01630.1"/>
    <property type="molecule type" value="Genomic_DNA"/>
</dbReference>
<dbReference type="PANTHER" id="PTHR10336">
    <property type="entry name" value="PHOSPHOINOSITIDE-SPECIFIC PHOSPHOLIPASE C FAMILY PROTEIN"/>
    <property type="match status" value="1"/>
</dbReference>
<evidence type="ECO:0000256" key="1">
    <source>
        <dbReference type="ARBA" id="ARBA00012368"/>
    </source>
</evidence>
<dbReference type="InterPro" id="IPR035892">
    <property type="entry name" value="C2_domain_sf"/>
</dbReference>
<evidence type="ECO:0000256" key="5">
    <source>
        <dbReference type="RuleBase" id="RU361133"/>
    </source>
</evidence>
<name>A0A088S261_LEIPA</name>
<organism evidence="8 9">
    <name type="scientific">Leishmania panamensis</name>
    <dbReference type="NCBI Taxonomy" id="5679"/>
    <lineage>
        <taxon>Eukaryota</taxon>
        <taxon>Discoba</taxon>
        <taxon>Euglenozoa</taxon>
        <taxon>Kinetoplastea</taxon>
        <taxon>Metakinetoplastina</taxon>
        <taxon>Trypanosomatida</taxon>
        <taxon>Trypanosomatidae</taxon>
        <taxon>Leishmaniinae</taxon>
        <taxon>Leishmania</taxon>
        <taxon>Leishmania guyanensis species complex</taxon>
    </lineage>
</organism>
<dbReference type="InterPro" id="IPR001192">
    <property type="entry name" value="PI-PLC_fam"/>
</dbReference>
<keyword evidence="2 5" id="KW-0378">Hydrolase</keyword>
<proteinExistence type="predicted"/>
<protein>
    <recommendedName>
        <fullName evidence="1 5">Phosphoinositide phospholipase C</fullName>
        <ecNumber evidence="1 5">3.1.4.11</ecNumber>
    </recommendedName>
</protein>
<dbReference type="InterPro" id="IPR001711">
    <property type="entry name" value="PLipase_C_Pinositol-sp_Y"/>
</dbReference>
<dbReference type="Pfam" id="PF00387">
    <property type="entry name" value="PI-PLC-Y"/>
    <property type="match status" value="1"/>
</dbReference>
<dbReference type="Gene3D" id="2.60.40.150">
    <property type="entry name" value="C2 domain"/>
    <property type="match status" value="1"/>
</dbReference>
<dbReference type="FunFam" id="3.20.20.190:FF:000061">
    <property type="entry name" value="Phosphoinositide phospholipase C"/>
    <property type="match status" value="1"/>
</dbReference>
<comment type="catalytic activity">
    <reaction evidence="5">
        <text>a 1,2-diacyl-sn-glycero-3-phospho-(1D-myo-inositol-4,5-bisphosphate) + H2O = 1D-myo-inositol 1,4,5-trisphosphate + a 1,2-diacyl-sn-glycerol + H(+)</text>
        <dbReference type="Rhea" id="RHEA:33179"/>
        <dbReference type="ChEBI" id="CHEBI:15377"/>
        <dbReference type="ChEBI" id="CHEBI:15378"/>
        <dbReference type="ChEBI" id="CHEBI:17815"/>
        <dbReference type="ChEBI" id="CHEBI:58456"/>
        <dbReference type="ChEBI" id="CHEBI:203600"/>
        <dbReference type="EC" id="3.1.4.11"/>
    </reaction>
</comment>
<evidence type="ECO:0000313" key="8">
    <source>
        <dbReference type="EMBL" id="AIO01630.1"/>
    </source>
</evidence>
<dbReference type="SUPFAM" id="SSF47473">
    <property type="entry name" value="EF-hand"/>
    <property type="match status" value="1"/>
</dbReference>
<dbReference type="SMART" id="SM00148">
    <property type="entry name" value="PLCXc"/>
    <property type="match status" value="1"/>
</dbReference>
<sequence length="729" mass="81847">MSLPLAGANISDLTVERSCTELAGKLKEKGMSLLRLTRNYKVKKVLISLSPMGDGLQYQPASVSHSSLLFTDMWAIRPLPSSHKIGSRAGLKHFQYCFQVESQFGWSWNLVCDTELERSTWVRFLEQRRRAFLDESRVNTVNASVARYWSIAALPGKTKLSFNEISMLVNTLLGRVSATEFDELFRQCDKDKDTCLDYEEFCEFFHYFNKAKAGRRIYESQTSDIASGMTAEEFTRFCIANDACTTMTPMRCASLFHLFSNGQSDRMSLNAFTAFLLHPHHNSIVEARQLRLSDSMDFPLSHYFINSSHNTYLTGNQLNSQSSCSMYRDVLLAGCRCVEVDCWDGPRGKPVVYHGHTMTTKIAFRDVVRMINDYAFQNSENDSEATWNPREFPVILSLEVHTSPEQTSQMACIMRRVFKERLFLSRLDVSLYTPAKLKGKILIKWRMNAAGVEDVKDTTGSGIEADCRTPLLTTLDLSACASIGTVKSTSWGAKEQPFNVQSYVEGEVARLEACAPVDFVRQNTRMLSRTYPAGTRIDSSNYDPMPVWRLGCQLVALNWQTRDQNFRVNEGFFAHQNGGCGYVLKPMYLHDVNSGCSAVPFTLALRLICGSHLGTTLDGVEATHLSLRVWAHGDTSPHETTYVPTAIYPEWNEEIEVHGRCKDTAVLCLSVVARTSRGGKQDVCTACLPVRVLRTGYHAMPLRHAKSGRPAEIASILCHLSFKTLAGSS</sequence>
<dbReference type="PROSITE" id="PS50008">
    <property type="entry name" value="PIPLC_Y_DOMAIN"/>
    <property type="match status" value="1"/>
</dbReference>
<evidence type="ECO:0000256" key="3">
    <source>
        <dbReference type="ARBA" id="ARBA00022963"/>
    </source>
</evidence>
<dbReference type="PANTHER" id="PTHR10336:SF36">
    <property type="entry name" value="1-PHOSPHATIDYLINOSITOL 4,5-BISPHOSPHATE PHOSPHODIESTERASE BETA-4"/>
    <property type="match status" value="1"/>
</dbReference>
<evidence type="ECO:0000259" key="6">
    <source>
        <dbReference type="PROSITE" id="PS50008"/>
    </source>
</evidence>
<evidence type="ECO:0000313" key="9">
    <source>
        <dbReference type="Proteomes" id="UP000063063"/>
    </source>
</evidence>
<dbReference type="KEGG" id="lpan:LPMP_340020"/>